<dbReference type="GO" id="GO:0034220">
    <property type="term" value="P:monoatomic ion transmembrane transport"/>
    <property type="evidence" value="ECO:0007669"/>
    <property type="project" value="UniProtKB-KW"/>
</dbReference>
<name>A0A210Q038_MIZYE</name>
<evidence type="ECO:0000256" key="5">
    <source>
        <dbReference type="ARBA" id="ARBA00022989"/>
    </source>
</evidence>
<reference evidence="11 12" key="1">
    <citation type="journal article" date="2017" name="Nat. Ecol. Evol.">
        <title>Scallop genome provides insights into evolution of bilaterian karyotype and development.</title>
        <authorList>
            <person name="Wang S."/>
            <person name="Zhang J."/>
            <person name="Jiao W."/>
            <person name="Li J."/>
            <person name="Xun X."/>
            <person name="Sun Y."/>
            <person name="Guo X."/>
            <person name="Huan P."/>
            <person name="Dong B."/>
            <person name="Zhang L."/>
            <person name="Hu X."/>
            <person name="Sun X."/>
            <person name="Wang J."/>
            <person name="Zhao C."/>
            <person name="Wang Y."/>
            <person name="Wang D."/>
            <person name="Huang X."/>
            <person name="Wang R."/>
            <person name="Lv J."/>
            <person name="Li Y."/>
            <person name="Zhang Z."/>
            <person name="Liu B."/>
            <person name="Lu W."/>
            <person name="Hui Y."/>
            <person name="Liang J."/>
            <person name="Zhou Z."/>
            <person name="Hou R."/>
            <person name="Li X."/>
            <person name="Liu Y."/>
            <person name="Li H."/>
            <person name="Ning X."/>
            <person name="Lin Y."/>
            <person name="Zhao L."/>
            <person name="Xing Q."/>
            <person name="Dou J."/>
            <person name="Li Y."/>
            <person name="Mao J."/>
            <person name="Guo H."/>
            <person name="Dou H."/>
            <person name="Li T."/>
            <person name="Mu C."/>
            <person name="Jiang W."/>
            <person name="Fu Q."/>
            <person name="Fu X."/>
            <person name="Miao Y."/>
            <person name="Liu J."/>
            <person name="Yu Q."/>
            <person name="Li R."/>
            <person name="Liao H."/>
            <person name="Li X."/>
            <person name="Kong Y."/>
            <person name="Jiang Z."/>
            <person name="Chourrout D."/>
            <person name="Li R."/>
            <person name="Bao Z."/>
        </authorList>
    </citation>
    <scope>NUCLEOTIDE SEQUENCE [LARGE SCALE GENOMIC DNA]</scope>
    <source>
        <strain evidence="11 12">PY_sf001</strain>
    </source>
</reference>
<comment type="similarity">
    <text evidence="9">Belongs to the pannexin family.</text>
</comment>
<protein>
    <recommendedName>
        <fullName evidence="9">Innexin</fullName>
    </recommendedName>
</protein>
<evidence type="ECO:0000256" key="7">
    <source>
        <dbReference type="ARBA" id="ARBA00023136"/>
    </source>
</evidence>
<evidence type="ECO:0000313" key="11">
    <source>
        <dbReference type="EMBL" id="OWF42092.1"/>
    </source>
</evidence>
<evidence type="ECO:0000256" key="10">
    <source>
        <dbReference type="SAM" id="MobiDB-lite"/>
    </source>
</evidence>
<keyword evidence="5 9" id="KW-1133">Transmembrane helix</keyword>
<comment type="caution">
    <text evidence="11">The sequence shown here is derived from an EMBL/GenBank/DDBJ whole genome shotgun (WGS) entry which is preliminary data.</text>
</comment>
<keyword evidence="7 9" id="KW-0472">Membrane</keyword>
<dbReference type="PANTHER" id="PTHR11893">
    <property type="entry name" value="INNEXIN"/>
    <property type="match status" value="1"/>
</dbReference>
<feature type="transmembrane region" description="Helical" evidence="9">
    <location>
        <begin position="230"/>
        <end position="250"/>
    </location>
</feature>
<keyword evidence="12" id="KW-1185">Reference proteome</keyword>
<organism evidence="11 12">
    <name type="scientific">Mizuhopecten yessoensis</name>
    <name type="common">Japanese scallop</name>
    <name type="synonym">Patinopecten yessoensis</name>
    <dbReference type="NCBI Taxonomy" id="6573"/>
    <lineage>
        <taxon>Eukaryota</taxon>
        <taxon>Metazoa</taxon>
        <taxon>Spiralia</taxon>
        <taxon>Lophotrochozoa</taxon>
        <taxon>Mollusca</taxon>
        <taxon>Bivalvia</taxon>
        <taxon>Autobranchia</taxon>
        <taxon>Pteriomorphia</taxon>
        <taxon>Pectinida</taxon>
        <taxon>Pectinoidea</taxon>
        <taxon>Pectinidae</taxon>
        <taxon>Mizuhopecten</taxon>
    </lineage>
</organism>
<evidence type="ECO:0000256" key="1">
    <source>
        <dbReference type="ARBA" id="ARBA00004651"/>
    </source>
</evidence>
<keyword evidence="8 9" id="KW-0407">Ion channel</keyword>
<keyword evidence="4 9" id="KW-0812">Transmembrane</keyword>
<keyword evidence="3" id="KW-1003">Cell membrane</keyword>
<dbReference type="PROSITE" id="PS51013">
    <property type="entry name" value="PANNEXIN"/>
    <property type="match status" value="1"/>
</dbReference>
<dbReference type="EMBL" id="NEDP02005320">
    <property type="protein sequence ID" value="OWF42092.1"/>
    <property type="molecule type" value="Genomic_DNA"/>
</dbReference>
<sequence length="449" mass="52548">MSEAAEEANTYEDQDYELTETSIGAFEWVSEVLGFVPSLNKLRGSTSDDWIDRISHMYTVLMLVVFAIVVSSGQFFGDPIHCWCPAEFTDAFEEYTKYVCWISNTYYIPMTDSIPDEDEIRQEKELTYYQWIPLILLLQAFLFKIPNIAWRMLNTQAGINIDKVVRLAEETQDGSPEDRLETIENLAMYMDKWLGTYQEYKRNIIVRVHAQMTKVMCCLMNRRAGTFLTGLYMIIKIIYVVNAISQFFILNAFMATDYNMYGIQYIESLIKNEPVRENPRFPRVTLCDFRIRQLQNVQPWTVQCVLPINLFNEKIFIFLWFWFVLVATLACFSLLKTAIYHIFKQNKIRYVKKYLKISNEIHSNYDKKLCAQFAEGYLRNDGIFVLYMIAKNSTDLVVVDLMRELWKIFKAKHSPNNNVANNHAGIEDNEMAPPLGEKEPLTDDAYQPQ</sequence>
<proteinExistence type="inferred from homology"/>
<feature type="transmembrane region" description="Helical" evidence="9">
    <location>
        <begin position="315"/>
        <end position="343"/>
    </location>
</feature>
<accession>A0A210Q038</accession>
<keyword evidence="2 9" id="KW-0813">Transport</keyword>
<comment type="subcellular location">
    <subcellularLocation>
        <location evidence="1 9">Cell membrane</location>
        <topology evidence="1 9">Multi-pass membrane protein</topology>
    </subcellularLocation>
</comment>
<dbReference type="InterPro" id="IPR000990">
    <property type="entry name" value="Innexin"/>
</dbReference>
<dbReference type="AlphaFoldDB" id="A0A210Q038"/>
<dbReference type="PANTHER" id="PTHR11893:SF36">
    <property type="entry name" value="INNEXIN-5"/>
    <property type="match status" value="1"/>
</dbReference>
<feature type="region of interest" description="Disordered" evidence="10">
    <location>
        <begin position="419"/>
        <end position="449"/>
    </location>
</feature>
<evidence type="ECO:0000256" key="9">
    <source>
        <dbReference type="RuleBase" id="RU010713"/>
    </source>
</evidence>
<comment type="function">
    <text evidence="9">Structural component of the gap junctions.</text>
</comment>
<dbReference type="GO" id="GO:0005886">
    <property type="term" value="C:plasma membrane"/>
    <property type="evidence" value="ECO:0007669"/>
    <property type="project" value="UniProtKB-SubCell"/>
</dbReference>
<evidence type="ECO:0000313" key="12">
    <source>
        <dbReference type="Proteomes" id="UP000242188"/>
    </source>
</evidence>
<evidence type="ECO:0000256" key="4">
    <source>
        <dbReference type="ARBA" id="ARBA00022692"/>
    </source>
</evidence>
<feature type="transmembrane region" description="Helical" evidence="9">
    <location>
        <begin position="128"/>
        <end position="145"/>
    </location>
</feature>
<keyword evidence="6 9" id="KW-0406">Ion transport</keyword>
<dbReference type="PRINTS" id="PR01262">
    <property type="entry name" value="INNEXIN"/>
</dbReference>
<dbReference type="Pfam" id="PF00876">
    <property type="entry name" value="Innexin"/>
    <property type="match status" value="1"/>
</dbReference>
<evidence type="ECO:0000256" key="2">
    <source>
        <dbReference type="ARBA" id="ARBA00022448"/>
    </source>
</evidence>
<evidence type="ECO:0000256" key="6">
    <source>
        <dbReference type="ARBA" id="ARBA00023065"/>
    </source>
</evidence>
<evidence type="ECO:0000256" key="3">
    <source>
        <dbReference type="ARBA" id="ARBA00022475"/>
    </source>
</evidence>
<feature type="transmembrane region" description="Helical" evidence="9">
    <location>
        <begin position="57"/>
        <end position="76"/>
    </location>
</feature>
<gene>
    <name evidence="9" type="primary">inx</name>
    <name evidence="11" type="ORF">KP79_PYT24611</name>
</gene>
<dbReference type="OrthoDB" id="5867527at2759"/>
<dbReference type="Proteomes" id="UP000242188">
    <property type="component" value="Unassembled WGS sequence"/>
</dbReference>
<evidence type="ECO:0000256" key="8">
    <source>
        <dbReference type="ARBA" id="ARBA00023303"/>
    </source>
</evidence>
<dbReference type="GO" id="GO:0005921">
    <property type="term" value="C:gap junction"/>
    <property type="evidence" value="ECO:0007669"/>
    <property type="project" value="UniProtKB-UniRule"/>
</dbReference>